<organism evidence="4 5">
    <name type="scientific">Corallincola platygyrae</name>
    <dbReference type="NCBI Taxonomy" id="1193278"/>
    <lineage>
        <taxon>Bacteria</taxon>
        <taxon>Pseudomonadati</taxon>
        <taxon>Pseudomonadota</taxon>
        <taxon>Gammaproteobacteria</taxon>
        <taxon>Alteromonadales</taxon>
        <taxon>Psychromonadaceae</taxon>
        <taxon>Corallincola</taxon>
    </lineage>
</organism>
<evidence type="ECO:0000256" key="3">
    <source>
        <dbReference type="ARBA" id="ARBA00022448"/>
    </source>
</evidence>
<evidence type="ECO:0000313" key="4">
    <source>
        <dbReference type="EMBL" id="MFD2094399.1"/>
    </source>
</evidence>
<evidence type="ECO:0000313" key="5">
    <source>
        <dbReference type="Proteomes" id="UP001597380"/>
    </source>
</evidence>
<dbReference type="InterPro" id="IPR050490">
    <property type="entry name" value="Bact_solute-bd_prot1"/>
</dbReference>
<dbReference type="RefSeq" id="WP_345337770.1">
    <property type="nucleotide sequence ID" value="NZ_BAABLI010000003.1"/>
</dbReference>
<comment type="similarity">
    <text evidence="2">Belongs to the bacterial solute-binding protein 1 family.</text>
</comment>
<evidence type="ECO:0000256" key="2">
    <source>
        <dbReference type="ARBA" id="ARBA00008520"/>
    </source>
</evidence>
<dbReference type="EMBL" id="JBHUHT010000003">
    <property type="protein sequence ID" value="MFD2094399.1"/>
    <property type="molecule type" value="Genomic_DNA"/>
</dbReference>
<keyword evidence="3" id="KW-0813">Transport</keyword>
<dbReference type="Gene3D" id="3.40.190.10">
    <property type="entry name" value="Periplasmic binding protein-like II"/>
    <property type="match status" value="2"/>
</dbReference>
<sequence length="429" mass="48981">MCHPHLPLAKRLTTPLTLLLLGVLFIFGTVPKAFAQTQPTITVAILVTPNQRELYHEIFARFTDETGIGIKVEARTDREYKRKLPVWLYASNDTPDVMLWQASQRLFVHVNNDAILPITDIWQELSLDASLGHVKSGVSIGEEVYGLPISYYHWGLYYRPELIEQYGQPPGTWREFIDIADALRKDGIAPVGLGNKNQWPAAAWFDYLNLRVNGLHFHQQLLAGDVPFTDDRVRQVLVHWKKMVVRGFFNDDHASLSWDQVVPKLYREKVGFVLIGSFVTTKFNAEMGGDISFLPFPKIEAIPHYEVAPTEIMMIPKRARHIPQAKMFIRFMARAEVQEQLNNMLGYLPPHRESKPGIDYFTQQGAALLSLAAGVSQYFDRDTVPAFEKKALPIFAQFLKSGDIDRTLKTLEKLRQDVYLNDDSDLDLD</sequence>
<dbReference type="Pfam" id="PF01547">
    <property type="entry name" value="SBP_bac_1"/>
    <property type="match status" value="1"/>
</dbReference>
<comment type="caution">
    <text evidence="4">The sequence shown here is derived from an EMBL/GenBank/DDBJ whole genome shotgun (WGS) entry which is preliminary data.</text>
</comment>
<gene>
    <name evidence="4" type="ORF">ACFSJ3_00240</name>
</gene>
<dbReference type="PANTHER" id="PTHR43649">
    <property type="entry name" value="ARABINOSE-BINDING PROTEIN-RELATED"/>
    <property type="match status" value="1"/>
</dbReference>
<dbReference type="SUPFAM" id="SSF53850">
    <property type="entry name" value="Periplasmic binding protein-like II"/>
    <property type="match status" value="1"/>
</dbReference>
<evidence type="ECO:0000256" key="1">
    <source>
        <dbReference type="ARBA" id="ARBA00004418"/>
    </source>
</evidence>
<proteinExistence type="inferred from homology"/>
<protein>
    <submittedName>
        <fullName evidence="4">ABC transporter substrate-binding protein</fullName>
    </submittedName>
</protein>
<dbReference type="Proteomes" id="UP001597380">
    <property type="component" value="Unassembled WGS sequence"/>
</dbReference>
<name>A0ABW4XK82_9GAMM</name>
<dbReference type="InterPro" id="IPR006059">
    <property type="entry name" value="SBP"/>
</dbReference>
<dbReference type="PANTHER" id="PTHR43649:SF29">
    <property type="entry name" value="OSMOPROTECTIVE COMPOUNDS-BINDING PROTEIN GGTB"/>
    <property type="match status" value="1"/>
</dbReference>
<comment type="subcellular location">
    <subcellularLocation>
        <location evidence="1">Periplasm</location>
    </subcellularLocation>
</comment>
<accession>A0ABW4XK82</accession>
<reference evidence="5" key="1">
    <citation type="journal article" date="2019" name="Int. J. Syst. Evol. Microbiol.">
        <title>The Global Catalogue of Microorganisms (GCM) 10K type strain sequencing project: providing services to taxonomists for standard genome sequencing and annotation.</title>
        <authorList>
            <consortium name="The Broad Institute Genomics Platform"/>
            <consortium name="The Broad Institute Genome Sequencing Center for Infectious Disease"/>
            <person name="Wu L."/>
            <person name="Ma J."/>
        </authorList>
    </citation>
    <scope>NUCLEOTIDE SEQUENCE [LARGE SCALE GENOMIC DNA]</scope>
    <source>
        <strain evidence="5">CGMCC 1.10992</strain>
    </source>
</reference>
<keyword evidence="5" id="KW-1185">Reference proteome</keyword>